<evidence type="ECO:0000313" key="3">
    <source>
        <dbReference type="EMBL" id="CAF3708624.1"/>
    </source>
</evidence>
<reference evidence="1" key="1">
    <citation type="submission" date="2021-02" db="EMBL/GenBank/DDBJ databases">
        <authorList>
            <person name="Nowell W R."/>
        </authorList>
    </citation>
    <scope>NUCLEOTIDE SEQUENCE</scope>
</reference>
<dbReference type="EMBL" id="CAJNOQ010001973">
    <property type="protein sequence ID" value="CAF0930650.1"/>
    <property type="molecule type" value="Genomic_DNA"/>
</dbReference>
<dbReference type="EMBL" id="CAJNOK010012069">
    <property type="protein sequence ID" value="CAF1155088.1"/>
    <property type="molecule type" value="Genomic_DNA"/>
</dbReference>
<dbReference type="InterPro" id="IPR015943">
    <property type="entry name" value="WD40/YVTN_repeat-like_dom_sf"/>
</dbReference>
<evidence type="ECO:0000313" key="1">
    <source>
        <dbReference type="EMBL" id="CAF0930650.1"/>
    </source>
</evidence>
<sequence length="99" mass="10945">MKVIDVDAIKDQITRQAIEGTQCSLTLVPINIPYGHDAEITCVAISIELDIMVSGSLDGTCNTYTVKSGTSQKDGMNEETSKLEQYYNFMECAEICERD</sequence>
<dbReference type="InterPro" id="IPR036322">
    <property type="entry name" value="WD40_repeat_dom_sf"/>
</dbReference>
<dbReference type="Gene3D" id="2.130.10.10">
    <property type="entry name" value="YVTN repeat-like/Quinoprotein amine dehydrogenase"/>
    <property type="match status" value="1"/>
</dbReference>
<dbReference type="SUPFAM" id="SSF50978">
    <property type="entry name" value="WD40 repeat-like"/>
    <property type="match status" value="1"/>
</dbReference>
<comment type="caution">
    <text evidence="1">The sequence shown here is derived from an EMBL/GenBank/DDBJ whole genome shotgun (WGS) entry which is preliminary data.</text>
</comment>
<gene>
    <name evidence="1" type="ORF">GPM918_LOCUS10162</name>
    <name evidence="2" type="ORF">OVA965_LOCUS21803</name>
    <name evidence="3" type="ORF">SRO942_LOCUS10163</name>
    <name evidence="4" type="ORF">TMI583_LOCUS22513</name>
</gene>
<name>A0A814BS33_9BILA</name>
<dbReference type="EMBL" id="CAJOBA010033045">
    <property type="protein sequence ID" value="CAF3965758.1"/>
    <property type="molecule type" value="Genomic_DNA"/>
</dbReference>
<proteinExistence type="predicted"/>
<keyword evidence="5" id="KW-1185">Reference proteome</keyword>
<dbReference type="OrthoDB" id="26681at2759"/>
<accession>A0A814BS33</accession>
<evidence type="ECO:0000313" key="4">
    <source>
        <dbReference type="EMBL" id="CAF3965758.1"/>
    </source>
</evidence>
<evidence type="ECO:0000313" key="5">
    <source>
        <dbReference type="Proteomes" id="UP000663829"/>
    </source>
</evidence>
<dbReference type="Proteomes" id="UP000681722">
    <property type="component" value="Unassembled WGS sequence"/>
</dbReference>
<evidence type="ECO:0000313" key="2">
    <source>
        <dbReference type="EMBL" id="CAF1155088.1"/>
    </source>
</evidence>
<dbReference type="Proteomes" id="UP000682733">
    <property type="component" value="Unassembled WGS sequence"/>
</dbReference>
<dbReference type="EMBL" id="CAJOBC010001973">
    <property type="protein sequence ID" value="CAF3708624.1"/>
    <property type="molecule type" value="Genomic_DNA"/>
</dbReference>
<dbReference type="AlphaFoldDB" id="A0A814BS33"/>
<organism evidence="1 5">
    <name type="scientific">Didymodactylos carnosus</name>
    <dbReference type="NCBI Taxonomy" id="1234261"/>
    <lineage>
        <taxon>Eukaryota</taxon>
        <taxon>Metazoa</taxon>
        <taxon>Spiralia</taxon>
        <taxon>Gnathifera</taxon>
        <taxon>Rotifera</taxon>
        <taxon>Eurotatoria</taxon>
        <taxon>Bdelloidea</taxon>
        <taxon>Philodinida</taxon>
        <taxon>Philodinidae</taxon>
        <taxon>Didymodactylos</taxon>
    </lineage>
</organism>
<dbReference type="Proteomes" id="UP000663829">
    <property type="component" value="Unassembled WGS sequence"/>
</dbReference>
<protein>
    <submittedName>
        <fullName evidence="1">Uncharacterized protein</fullName>
    </submittedName>
</protein>
<dbReference type="Proteomes" id="UP000677228">
    <property type="component" value="Unassembled WGS sequence"/>
</dbReference>